<dbReference type="AlphaFoldDB" id="A0A830HEK8"/>
<dbReference type="Proteomes" id="UP000660262">
    <property type="component" value="Unassembled WGS sequence"/>
</dbReference>
<dbReference type="InterPro" id="IPR013024">
    <property type="entry name" value="GGCT-like"/>
</dbReference>
<comment type="caution">
    <text evidence="1">The sequence shown here is derived from an EMBL/GenBank/DDBJ whole genome shotgun (WGS) entry which is preliminary data.</text>
</comment>
<protein>
    <submittedName>
        <fullName evidence="1">Uncharacterized protein</fullName>
    </submittedName>
</protein>
<dbReference type="Pfam" id="PF13772">
    <property type="entry name" value="AIG2_2"/>
    <property type="match status" value="1"/>
</dbReference>
<dbReference type="Gene3D" id="3.10.490.10">
    <property type="entry name" value="Gamma-glutamyl cyclotransferase-like"/>
    <property type="match status" value="1"/>
</dbReference>
<reference evidence="1" key="1">
    <citation type="submission" date="2020-10" db="EMBL/GenBank/DDBJ databases">
        <title>Unveiling of a novel bifunctional photoreceptor, Dualchrome1, isolated from a cosmopolitan green alga.</title>
        <authorList>
            <person name="Suzuki S."/>
            <person name="Kawachi M."/>
        </authorList>
    </citation>
    <scope>NUCLEOTIDE SEQUENCE</scope>
    <source>
        <strain evidence="1">NIES 2893</strain>
    </source>
</reference>
<evidence type="ECO:0000313" key="2">
    <source>
        <dbReference type="Proteomes" id="UP000660262"/>
    </source>
</evidence>
<name>A0A830HEK8_9CHLO</name>
<evidence type="ECO:0000313" key="1">
    <source>
        <dbReference type="EMBL" id="GHP05188.1"/>
    </source>
</evidence>
<proteinExistence type="predicted"/>
<sequence length="302" mass="33618">MLSVKDHDPNPILTYTNRANIFIPNNTKELMQMKDGPLKSLYLTAVGVERGNLDVKTLHAQRDPAATTAYSGDMSVDKKATSVHVTLERKLRQANTKFFSTSPGVDGPLAGRLHLLTARQLAHIHASGTPVRLRNYHLRFKHRGGFATIAPHHQEDDRSTLRNTPSLEGVLYAISPDDLKTLKKYETGYSTILIPTSELVHLADDDEGDATNSQDYVVTFASKWDVTLKYDVPPRRAYLNKILNGAEHFQLSHEYQNWLKSITTLRDDEPAPAAYSESPSATLAKAVVALALVMPMYITLVQ</sequence>
<keyword evidence="2" id="KW-1185">Reference proteome</keyword>
<dbReference type="EMBL" id="BNJQ01000009">
    <property type="protein sequence ID" value="GHP05188.1"/>
    <property type="molecule type" value="Genomic_DNA"/>
</dbReference>
<dbReference type="CDD" id="cd06661">
    <property type="entry name" value="GGCT_like"/>
    <property type="match status" value="1"/>
</dbReference>
<organism evidence="1 2">
    <name type="scientific">Pycnococcus provasolii</name>
    <dbReference type="NCBI Taxonomy" id="41880"/>
    <lineage>
        <taxon>Eukaryota</taxon>
        <taxon>Viridiplantae</taxon>
        <taxon>Chlorophyta</taxon>
        <taxon>Pseudoscourfieldiophyceae</taxon>
        <taxon>Pseudoscourfieldiales</taxon>
        <taxon>Pycnococcaceae</taxon>
        <taxon>Pycnococcus</taxon>
    </lineage>
</organism>
<accession>A0A830HEK8</accession>
<gene>
    <name evidence="1" type="ORF">PPROV_000394000</name>
</gene>